<dbReference type="AlphaFoldDB" id="A0A1Y2HRU8"/>
<evidence type="ECO:0000256" key="1">
    <source>
        <dbReference type="SAM" id="Phobius"/>
    </source>
</evidence>
<keyword evidence="3" id="KW-1185">Reference proteome</keyword>
<organism evidence="2 3">
    <name type="scientific">Catenaria anguillulae PL171</name>
    <dbReference type="NCBI Taxonomy" id="765915"/>
    <lineage>
        <taxon>Eukaryota</taxon>
        <taxon>Fungi</taxon>
        <taxon>Fungi incertae sedis</taxon>
        <taxon>Blastocladiomycota</taxon>
        <taxon>Blastocladiomycetes</taxon>
        <taxon>Blastocladiales</taxon>
        <taxon>Catenariaceae</taxon>
        <taxon>Catenaria</taxon>
    </lineage>
</organism>
<keyword evidence="1" id="KW-1133">Transmembrane helix</keyword>
<name>A0A1Y2HRU8_9FUNG</name>
<dbReference type="Proteomes" id="UP000193411">
    <property type="component" value="Unassembled WGS sequence"/>
</dbReference>
<evidence type="ECO:0000313" key="3">
    <source>
        <dbReference type="Proteomes" id="UP000193411"/>
    </source>
</evidence>
<keyword evidence="1" id="KW-0812">Transmembrane</keyword>
<reference evidence="2 3" key="1">
    <citation type="submission" date="2016-07" db="EMBL/GenBank/DDBJ databases">
        <title>Pervasive Adenine N6-methylation of Active Genes in Fungi.</title>
        <authorList>
            <consortium name="DOE Joint Genome Institute"/>
            <person name="Mondo S.J."/>
            <person name="Dannebaum R.O."/>
            <person name="Kuo R.C."/>
            <person name="Labutti K."/>
            <person name="Haridas S."/>
            <person name="Kuo A."/>
            <person name="Salamov A."/>
            <person name="Ahrendt S.R."/>
            <person name="Lipzen A."/>
            <person name="Sullivan W."/>
            <person name="Andreopoulos W.B."/>
            <person name="Clum A."/>
            <person name="Lindquist E."/>
            <person name="Daum C."/>
            <person name="Ramamoorthy G.K."/>
            <person name="Gryganskyi A."/>
            <person name="Culley D."/>
            <person name="Magnuson J.K."/>
            <person name="James T.Y."/>
            <person name="O'Malley M.A."/>
            <person name="Stajich J.E."/>
            <person name="Spatafora J.W."/>
            <person name="Visel A."/>
            <person name="Grigoriev I.V."/>
        </authorList>
    </citation>
    <scope>NUCLEOTIDE SEQUENCE [LARGE SCALE GENOMIC DNA]</scope>
    <source>
        <strain evidence="2 3">PL171</strain>
    </source>
</reference>
<sequence>MIDGYALDARSRGASFPGFVCLFRFVNMVGICVPCFGIVNWLKLLPSTRTGKNTDGWII</sequence>
<accession>A0A1Y2HRU8</accession>
<keyword evidence="1" id="KW-0472">Membrane</keyword>
<evidence type="ECO:0000313" key="2">
    <source>
        <dbReference type="EMBL" id="ORZ37320.1"/>
    </source>
</evidence>
<protein>
    <submittedName>
        <fullName evidence="2">Uncharacterized protein</fullName>
    </submittedName>
</protein>
<proteinExistence type="predicted"/>
<feature type="transmembrane region" description="Helical" evidence="1">
    <location>
        <begin position="16"/>
        <end position="42"/>
    </location>
</feature>
<gene>
    <name evidence="2" type="ORF">BCR44DRAFT_1430918</name>
</gene>
<comment type="caution">
    <text evidence="2">The sequence shown here is derived from an EMBL/GenBank/DDBJ whole genome shotgun (WGS) entry which is preliminary data.</text>
</comment>
<dbReference type="EMBL" id="MCFL01000013">
    <property type="protein sequence ID" value="ORZ37320.1"/>
    <property type="molecule type" value="Genomic_DNA"/>
</dbReference>